<keyword evidence="3" id="KW-1185">Reference proteome</keyword>
<gene>
    <name evidence="2" type="ORF">FK268_13500</name>
</gene>
<reference evidence="2 3" key="1">
    <citation type="submission" date="2019-06" db="EMBL/GenBank/DDBJ databases">
        <authorList>
            <person name="Teng J.L.L."/>
            <person name="Lee H.H."/>
            <person name="Lau S.K.P."/>
            <person name="Woo P.C.Y."/>
        </authorList>
    </citation>
    <scope>NUCLEOTIDE SEQUENCE [LARGE SCALE GENOMIC DNA]</scope>
    <source>
        <strain evidence="2 3">HKU70</strain>
    </source>
</reference>
<feature type="compositionally biased region" description="Basic residues" evidence="1">
    <location>
        <begin position="1"/>
        <end position="17"/>
    </location>
</feature>
<evidence type="ECO:0000313" key="3">
    <source>
        <dbReference type="Proteomes" id="UP000319792"/>
    </source>
</evidence>
<dbReference type="CDD" id="cd08891">
    <property type="entry name" value="SRPBCC_CalC"/>
    <property type="match status" value="1"/>
</dbReference>
<evidence type="ECO:0008006" key="4">
    <source>
        <dbReference type="Google" id="ProtNLM"/>
    </source>
</evidence>
<dbReference type="Gene3D" id="3.30.530.20">
    <property type="match status" value="1"/>
</dbReference>
<feature type="region of interest" description="Disordered" evidence="1">
    <location>
        <begin position="1"/>
        <end position="72"/>
    </location>
</feature>
<comment type="caution">
    <text evidence="2">The sequence shown here is derived from an EMBL/GenBank/DDBJ whole genome shotgun (WGS) entry which is preliminary data.</text>
</comment>
<protein>
    <recommendedName>
        <fullName evidence="4">ATPase</fullName>
    </recommendedName>
</protein>
<dbReference type="OrthoDB" id="268331at2"/>
<evidence type="ECO:0000256" key="1">
    <source>
        <dbReference type="SAM" id="MobiDB-lite"/>
    </source>
</evidence>
<feature type="compositionally biased region" description="Low complexity" evidence="1">
    <location>
        <begin position="37"/>
        <end position="46"/>
    </location>
</feature>
<dbReference type="AlphaFoldDB" id="A0A5C5RL39"/>
<sequence>MVSPRRSHPANRLRTGGRRALFGHRDRPGTARQPAGRLATPASAPRRAARRRAQAGPRTPLPSPARRAGHDAPRARGLLDTDAQHVQTAGRAGLRRRRDTTTMSTTAPTALRFDITVDVPLDYAFRVFTERFDEIKPRDHNLLPVPVERTVLEPRVGGTIYDVGTDGAVCTWARVLAYDPPNSLTISWDIDPQWRIETDLSRTSEVEIRFIAESAERTRVELEHRHLDRHGEGWQQTAAGVGGANGWPLYLDRFRAAAQDASAR</sequence>
<reference evidence="2 3" key="2">
    <citation type="submission" date="2019-08" db="EMBL/GenBank/DDBJ databases">
        <title>Tsukamurella conjunctivitidis sp. nov., Tsukamurella assacharolytica sp. nov. and Tsukamurella sputae sp. nov. isolated from patients with conjunctivitis, bacteraemia (lymphoma) and respiratory infection (sputum) in Hong Kong.</title>
        <authorList>
            <person name="Fok K.M.N."/>
            <person name="Fong J.Y.H."/>
        </authorList>
    </citation>
    <scope>NUCLEOTIDE SEQUENCE [LARGE SCALE GENOMIC DNA]</scope>
    <source>
        <strain evidence="2 3">HKU70</strain>
    </source>
</reference>
<organism evidence="2 3">
    <name type="scientific">Tsukamurella sputi</name>
    <dbReference type="NCBI Taxonomy" id="2591848"/>
    <lineage>
        <taxon>Bacteria</taxon>
        <taxon>Bacillati</taxon>
        <taxon>Actinomycetota</taxon>
        <taxon>Actinomycetes</taxon>
        <taxon>Mycobacteriales</taxon>
        <taxon>Tsukamurellaceae</taxon>
        <taxon>Tsukamurella</taxon>
    </lineage>
</organism>
<accession>A0A5C5RL39</accession>
<evidence type="ECO:0000313" key="2">
    <source>
        <dbReference type="EMBL" id="TWS23314.1"/>
    </source>
</evidence>
<proteinExistence type="predicted"/>
<name>A0A5C5RL39_9ACTN</name>
<dbReference type="Proteomes" id="UP000319792">
    <property type="component" value="Unassembled WGS sequence"/>
</dbReference>
<dbReference type="SUPFAM" id="SSF55961">
    <property type="entry name" value="Bet v1-like"/>
    <property type="match status" value="1"/>
</dbReference>
<dbReference type="InterPro" id="IPR023393">
    <property type="entry name" value="START-like_dom_sf"/>
</dbReference>
<dbReference type="EMBL" id="VIGV01000004">
    <property type="protein sequence ID" value="TWS23314.1"/>
    <property type="molecule type" value="Genomic_DNA"/>
</dbReference>